<proteinExistence type="predicted"/>
<protein>
    <submittedName>
        <fullName evidence="1">Uncharacterized protein</fullName>
    </submittedName>
</protein>
<dbReference type="Proteomes" id="UP001634394">
    <property type="component" value="Unassembled WGS sequence"/>
</dbReference>
<reference evidence="1 2" key="1">
    <citation type="submission" date="2024-11" db="EMBL/GenBank/DDBJ databases">
        <title>Chromosome-level genome assembly of the freshwater bivalve Anodonta woodiana.</title>
        <authorList>
            <person name="Chen X."/>
        </authorList>
    </citation>
    <scope>NUCLEOTIDE SEQUENCE [LARGE SCALE GENOMIC DNA]</scope>
    <source>
        <strain evidence="1">MN2024</strain>
        <tissue evidence="1">Gills</tissue>
    </source>
</reference>
<sequence>KLLQACHRNKVSCDVRLPIDKCILEKLIRATTFTINSWYKQLLFRAMFSLAFHAFLRIGEIT</sequence>
<name>A0ABD3WSX9_SINWO</name>
<gene>
    <name evidence="1" type="ORF">ACJMK2_034804</name>
</gene>
<accession>A0ABD3WSX9</accession>
<evidence type="ECO:0000313" key="1">
    <source>
        <dbReference type="EMBL" id="KAL3877049.1"/>
    </source>
</evidence>
<feature type="non-terminal residue" evidence="1">
    <location>
        <position position="1"/>
    </location>
</feature>
<organism evidence="1 2">
    <name type="scientific">Sinanodonta woodiana</name>
    <name type="common">Chinese pond mussel</name>
    <name type="synonym">Anodonta woodiana</name>
    <dbReference type="NCBI Taxonomy" id="1069815"/>
    <lineage>
        <taxon>Eukaryota</taxon>
        <taxon>Metazoa</taxon>
        <taxon>Spiralia</taxon>
        <taxon>Lophotrochozoa</taxon>
        <taxon>Mollusca</taxon>
        <taxon>Bivalvia</taxon>
        <taxon>Autobranchia</taxon>
        <taxon>Heteroconchia</taxon>
        <taxon>Palaeoheterodonta</taxon>
        <taxon>Unionida</taxon>
        <taxon>Unionoidea</taxon>
        <taxon>Unionidae</taxon>
        <taxon>Unioninae</taxon>
        <taxon>Sinanodonta</taxon>
    </lineage>
</organism>
<keyword evidence="2" id="KW-1185">Reference proteome</keyword>
<comment type="caution">
    <text evidence="1">The sequence shown here is derived from an EMBL/GenBank/DDBJ whole genome shotgun (WGS) entry which is preliminary data.</text>
</comment>
<feature type="non-terminal residue" evidence="1">
    <location>
        <position position="62"/>
    </location>
</feature>
<dbReference type="EMBL" id="JBJQND010000005">
    <property type="protein sequence ID" value="KAL3877049.1"/>
    <property type="molecule type" value="Genomic_DNA"/>
</dbReference>
<evidence type="ECO:0000313" key="2">
    <source>
        <dbReference type="Proteomes" id="UP001634394"/>
    </source>
</evidence>
<dbReference type="AlphaFoldDB" id="A0ABD3WSX9"/>